<dbReference type="GO" id="GO:0005875">
    <property type="term" value="C:microtubule associated complex"/>
    <property type="evidence" value="ECO:0007669"/>
    <property type="project" value="TreeGrafter"/>
</dbReference>
<evidence type="ECO:0000313" key="2">
    <source>
        <dbReference type="EMBL" id="KAF6210566.1"/>
    </source>
</evidence>
<dbReference type="InterPro" id="IPR056617">
    <property type="entry name" value="MAP1B/S_N"/>
</dbReference>
<feature type="domain" description="Microtubule-associated protein 1B/S N-terminal" evidence="1">
    <location>
        <begin position="30"/>
        <end position="144"/>
    </location>
</feature>
<dbReference type="GO" id="GO:0007409">
    <property type="term" value="P:axonogenesis"/>
    <property type="evidence" value="ECO:0007669"/>
    <property type="project" value="TreeGrafter"/>
</dbReference>
<reference evidence="2" key="1">
    <citation type="journal article" date="2021" name="Mol. Ecol. Resour.">
        <title>Apolygus lucorum genome provides insights into omnivorousness and mesophyll feeding.</title>
        <authorList>
            <person name="Liu Y."/>
            <person name="Liu H."/>
            <person name="Wang H."/>
            <person name="Huang T."/>
            <person name="Liu B."/>
            <person name="Yang B."/>
            <person name="Yin L."/>
            <person name="Li B."/>
            <person name="Zhang Y."/>
            <person name="Zhang S."/>
            <person name="Jiang F."/>
            <person name="Zhang X."/>
            <person name="Ren Y."/>
            <person name="Wang B."/>
            <person name="Wang S."/>
            <person name="Lu Y."/>
            <person name="Wu K."/>
            <person name="Fan W."/>
            <person name="Wang G."/>
        </authorList>
    </citation>
    <scope>NUCLEOTIDE SEQUENCE</scope>
    <source>
        <strain evidence="2">12Hb</strain>
    </source>
</reference>
<dbReference type="GO" id="GO:0000226">
    <property type="term" value="P:microtubule cytoskeleton organization"/>
    <property type="evidence" value="ECO:0007669"/>
    <property type="project" value="InterPro"/>
</dbReference>
<comment type="caution">
    <text evidence="2">The sequence shown here is derived from an EMBL/GenBank/DDBJ whole genome shotgun (WGS) entry which is preliminary data.</text>
</comment>
<dbReference type="GO" id="GO:0016358">
    <property type="term" value="P:dendrite development"/>
    <property type="evidence" value="ECO:0007669"/>
    <property type="project" value="TreeGrafter"/>
</dbReference>
<dbReference type="PANTHER" id="PTHR13843:SF12">
    <property type="entry name" value="ATPASE F1_V1_A1 COMPLEX ALPHA_BETA SUBUNIT NUCLEOTIDE-BINDING DOMAIN-CONTAINING PROTEIN"/>
    <property type="match status" value="1"/>
</dbReference>
<dbReference type="GO" id="GO:0045202">
    <property type="term" value="C:synapse"/>
    <property type="evidence" value="ECO:0007669"/>
    <property type="project" value="TreeGrafter"/>
</dbReference>
<accession>A0A6A4K0T4</accession>
<dbReference type="AlphaFoldDB" id="A0A6A4K0T4"/>
<dbReference type="OrthoDB" id="5371837at2759"/>
<keyword evidence="3" id="KW-1185">Reference proteome</keyword>
<evidence type="ECO:0000259" key="1">
    <source>
        <dbReference type="Pfam" id="PF23415"/>
    </source>
</evidence>
<dbReference type="GO" id="GO:0005829">
    <property type="term" value="C:cytosol"/>
    <property type="evidence" value="ECO:0007669"/>
    <property type="project" value="TreeGrafter"/>
</dbReference>
<dbReference type="GO" id="GO:0005874">
    <property type="term" value="C:microtubule"/>
    <property type="evidence" value="ECO:0007669"/>
    <property type="project" value="InterPro"/>
</dbReference>
<proteinExistence type="predicted"/>
<dbReference type="GO" id="GO:0043025">
    <property type="term" value="C:neuronal cell body"/>
    <property type="evidence" value="ECO:0007669"/>
    <property type="project" value="TreeGrafter"/>
</dbReference>
<gene>
    <name evidence="2" type="ORF">GE061_013672</name>
</gene>
<sequence>MDCIPTRPCMGDKSSGEGPPPPSPLTGAYLLIVLPQTHQLQHKDCVIHYLTKGLLTWDKTDCHVDLEKELQTITAQAPEGEEAKNGERLIQFASENLVTEVLIHPQLNTLVQCMRNLLSSFTRHRHIIHAGYTCAGNGAWMLQRRRANHEIAQLYRNPVTVIEAKRSEGLTYRGCSIPEHHAGVNKPEGWRHRGRRHLCWCDEMEDDLRRLVASCGEGQRRLETSCLNPDQGGTRPFMGCCSVE</sequence>
<dbReference type="GO" id="GO:0030425">
    <property type="term" value="C:dendrite"/>
    <property type="evidence" value="ECO:0007669"/>
    <property type="project" value="TreeGrafter"/>
</dbReference>
<organism evidence="2 3">
    <name type="scientific">Apolygus lucorum</name>
    <name type="common">Small green plant bug</name>
    <name type="synonym">Lygocoris lucorum</name>
    <dbReference type="NCBI Taxonomy" id="248454"/>
    <lineage>
        <taxon>Eukaryota</taxon>
        <taxon>Metazoa</taxon>
        <taxon>Ecdysozoa</taxon>
        <taxon>Arthropoda</taxon>
        <taxon>Hexapoda</taxon>
        <taxon>Insecta</taxon>
        <taxon>Pterygota</taxon>
        <taxon>Neoptera</taxon>
        <taxon>Paraneoptera</taxon>
        <taxon>Hemiptera</taxon>
        <taxon>Heteroptera</taxon>
        <taxon>Panheteroptera</taxon>
        <taxon>Cimicomorpha</taxon>
        <taxon>Miridae</taxon>
        <taxon>Mirini</taxon>
        <taxon>Apolygus</taxon>
    </lineage>
</organism>
<dbReference type="GO" id="GO:0008017">
    <property type="term" value="F:microtubule binding"/>
    <property type="evidence" value="ECO:0007669"/>
    <property type="project" value="InterPro"/>
</dbReference>
<dbReference type="EMBL" id="WIXP02000005">
    <property type="protein sequence ID" value="KAF6210566.1"/>
    <property type="molecule type" value="Genomic_DNA"/>
</dbReference>
<dbReference type="Pfam" id="PF23415">
    <property type="entry name" value="MAPB1_N"/>
    <property type="match status" value="1"/>
</dbReference>
<protein>
    <recommendedName>
        <fullName evidence="1">Microtubule-associated protein 1B/S N-terminal domain-containing protein</fullName>
    </recommendedName>
</protein>
<name>A0A6A4K0T4_APOLU</name>
<dbReference type="GO" id="GO:0031114">
    <property type="term" value="P:regulation of microtubule depolymerization"/>
    <property type="evidence" value="ECO:0007669"/>
    <property type="project" value="TreeGrafter"/>
</dbReference>
<dbReference type="Proteomes" id="UP000466442">
    <property type="component" value="Linkage Group LG5"/>
</dbReference>
<evidence type="ECO:0000313" key="3">
    <source>
        <dbReference type="Proteomes" id="UP000466442"/>
    </source>
</evidence>
<dbReference type="PANTHER" id="PTHR13843">
    <property type="entry name" value="MICROTUBULE-ASSOCIATED PROTEIN"/>
    <property type="match status" value="1"/>
</dbReference>
<dbReference type="InterPro" id="IPR026074">
    <property type="entry name" value="MAP1"/>
</dbReference>
<dbReference type="GO" id="GO:0003779">
    <property type="term" value="F:actin binding"/>
    <property type="evidence" value="ECO:0007669"/>
    <property type="project" value="TreeGrafter"/>
</dbReference>